<dbReference type="AlphaFoldDB" id="A0A1E3WBJ6"/>
<dbReference type="Proteomes" id="UP000095042">
    <property type="component" value="Unassembled WGS sequence"/>
</dbReference>
<protein>
    <submittedName>
        <fullName evidence="1">Uncharacterized protein</fullName>
    </submittedName>
</protein>
<organism evidence="1 2">
    <name type="scientific">Methyloceanibacter marginalis</name>
    <dbReference type="NCBI Taxonomy" id="1774971"/>
    <lineage>
        <taxon>Bacteria</taxon>
        <taxon>Pseudomonadati</taxon>
        <taxon>Pseudomonadota</taxon>
        <taxon>Alphaproteobacteria</taxon>
        <taxon>Hyphomicrobiales</taxon>
        <taxon>Hyphomicrobiaceae</taxon>
        <taxon>Methyloceanibacter</taxon>
    </lineage>
</organism>
<accession>A0A1E3WBJ6</accession>
<keyword evidence="2" id="KW-1185">Reference proteome</keyword>
<sequence length="218" mass="22923">MPGVSSQGRGELKRIDGLSWLRGCGLCALLVSLIAVSGCGGGSSSLGSSETATGYASERLPDSLPLADSQMQTAAAPTATAVDGKALNCPQVVAWPNERLRTAYQSGHDGDQMFVVNRGEITKLSRECRFYGGRVVVKYGFAGRVLLGPKGSPGTVTLPVSVRAADAYKSTLAQDKMSVPVTVPAGQTAGYFSMVREISFPIQVGTRLEDYKVFVALK</sequence>
<proteinExistence type="predicted"/>
<evidence type="ECO:0000313" key="2">
    <source>
        <dbReference type="Proteomes" id="UP000095042"/>
    </source>
</evidence>
<reference evidence="1 2" key="1">
    <citation type="journal article" date="2016" name="Environ. Microbiol.">
        <title>New Methyloceanibacter diversity from North Sea sediments includes methanotroph containing solely the soluble methane monooxygenase.</title>
        <authorList>
            <person name="Vekeman B."/>
            <person name="Kerckhof F.M."/>
            <person name="Cremers G."/>
            <person name="de Vos P."/>
            <person name="Vandamme P."/>
            <person name="Boon N."/>
            <person name="Op den Camp H.J."/>
            <person name="Heylen K."/>
        </authorList>
    </citation>
    <scope>NUCLEOTIDE SEQUENCE [LARGE SCALE GENOMIC DNA]</scope>
    <source>
        <strain evidence="1 2">R-67177</strain>
    </source>
</reference>
<comment type="caution">
    <text evidence="1">The sequence shown here is derived from an EMBL/GenBank/DDBJ whole genome shotgun (WGS) entry which is preliminary data.</text>
</comment>
<gene>
    <name evidence="1" type="ORF">AUC71_11170</name>
</gene>
<dbReference type="EMBL" id="LPWD01000159">
    <property type="protein sequence ID" value="ODS03156.1"/>
    <property type="molecule type" value="Genomic_DNA"/>
</dbReference>
<name>A0A1E3WBJ6_9HYPH</name>
<evidence type="ECO:0000313" key="1">
    <source>
        <dbReference type="EMBL" id="ODS03156.1"/>
    </source>
</evidence>